<evidence type="ECO:0000313" key="14">
    <source>
        <dbReference type="EMBL" id="TDQ28762.1"/>
    </source>
</evidence>
<gene>
    <name evidence="14" type="ORF">DFQ07_1142</name>
</gene>
<feature type="transmembrane region" description="Helical" evidence="11">
    <location>
        <begin position="108"/>
        <end position="137"/>
    </location>
</feature>
<dbReference type="GO" id="GO:0050660">
    <property type="term" value="F:flavin adenine dinucleotide binding"/>
    <property type="evidence" value="ECO:0007669"/>
    <property type="project" value="InterPro"/>
</dbReference>
<sequence>MDPEPEPLFLLLSSFDWLTTVNCLLLLFLLICSALVSGTEVAFFSISQTELDELSANSKEENTVVKLLNDPKKLLGTILITNNFINILIVLLFASLEDFMFGGTNFSINFIFFAIPASLVKVLIEIGLVTFLILLFGEVLPKVYASRKSLQFAGLMAKPIQVLNTLLTPLSLPLIKLTSIIENKLGNKNNNLSVERLSQALELTSDDATTKEEQKILEGIVSFGNTETVQIMKPRTDVCAIAEDASYEEVLQTVLKNGYSRNPVYRENMDTIVGVLYAKDLLEHLSKKTFKWQKLLREPFFVPENKKLDDLLIEFKEKKKHLAVVVDEYGGTSGIVTLEDVIEEIVGDINDEFDDEDLTYSKLDENNYIFEGKITIKDFCRVLDDDDDEKFEEAKGESETLAGFILEVSGKFPKKGERINFSNYTFTIEALAKKRIKQVKVTRNA</sequence>
<evidence type="ECO:0000256" key="6">
    <source>
        <dbReference type="ARBA" id="ARBA00022989"/>
    </source>
</evidence>
<dbReference type="EMBL" id="SNYH01000002">
    <property type="protein sequence ID" value="TDQ28762.1"/>
    <property type="molecule type" value="Genomic_DNA"/>
</dbReference>
<dbReference type="PROSITE" id="PS51371">
    <property type="entry name" value="CBS"/>
    <property type="match status" value="2"/>
</dbReference>
<dbReference type="NCBIfam" id="TIGR03520">
    <property type="entry name" value="GldE"/>
    <property type="match status" value="1"/>
</dbReference>
<evidence type="ECO:0000256" key="8">
    <source>
        <dbReference type="ARBA" id="ARBA00023136"/>
    </source>
</evidence>
<keyword evidence="15" id="KW-1185">Reference proteome</keyword>
<dbReference type="Pfam" id="PF00571">
    <property type="entry name" value="CBS"/>
    <property type="match status" value="2"/>
</dbReference>
<evidence type="ECO:0000256" key="3">
    <source>
        <dbReference type="ARBA" id="ARBA00022475"/>
    </source>
</evidence>
<evidence type="ECO:0000256" key="7">
    <source>
        <dbReference type="ARBA" id="ARBA00023122"/>
    </source>
</evidence>
<keyword evidence="8 10" id="KW-0472">Membrane</keyword>
<keyword evidence="7 9" id="KW-0129">CBS domain</keyword>
<feature type="transmembrane region" description="Helical" evidence="11">
    <location>
        <begin position="74"/>
        <end position="96"/>
    </location>
</feature>
<dbReference type="InterPro" id="IPR002550">
    <property type="entry name" value="CNNM"/>
</dbReference>
<feature type="domain" description="CBS" evidence="12">
    <location>
        <begin position="232"/>
        <end position="291"/>
    </location>
</feature>
<dbReference type="Proteomes" id="UP000295390">
    <property type="component" value="Unassembled WGS sequence"/>
</dbReference>
<dbReference type="SUPFAM" id="SSF54631">
    <property type="entry name" value="CBS-domain pair"/>
    <property type="match status" value="1"/>
</dbReference>
<dbReference type="AlphaFoldDB" id="A0A4R6TJ28"/>
<dbReference type="Pfam" id="PF01595">
    <property type="entry name" value="CNNM"/>
    <property type="match status" value="1"/>
</dbReference>
<dbReference type="InterPro" id="IPR046342">
    <property type="entry name" value="CBS_dom_sf"/>
</dbReference>
<keyword evidence="4 10" id="KW-0812">Transmembrane</keyword>
<dbReference type="PANTHER" id="PTHR22777">
    <property type="entry name" value="HEMOLYSIN-RELATED"/>
    <property type="match status" value="1"/>
</dbReference>
<evidence type="ECO:0000256" key="2">
    <source>
        <dbReference type="ARBA" id="ARBA00006337"/>
    </source>
</evidence>
<dbReference type="RefSeq" id="WP_166627729.1">
    <property type="nucleotide sequence ID" value="NZ_SNYH01000002.1"/>
</dbReference>
<dbReference type="CDD" id="cd04590">
    <property type="entry name" value="CBS_pair_CorC_HlyC_assoc"/>
    <property type="match status" value="1"/>
</dbReference>
<evidence type="ECO:0000256" key="9">
    <source>
        <dbReference type="PROSITE-ProRule" id="PRU00703"/>
    </source>
</evidence>
<protein>
    <submittedName>
        <fullName evidence="14">Protein involved in gliding motility GldE</fullName>
    </submittedName>
</protein>
<dbReference type="PROSITE" id="PS51846">
    <property type="entry name" value="CNNM"/>
    <property type="match status" value="1"/>
</dbReference>
<keyword evidence="6 10" id="KW-1133">Transmembrane helix</keyword>
<feature type="transmembrane region" description="Helical" evidence="11">
    <location>
        <begin position="17"/>
        <end position="36"/>
    </location>
</feature>
<evidence type="ECO:0000259" key="12">
    <source>
        <dbReference type="PROSITE" id="PS51371"/>
    </source>
</evidence>
<feature type="domain" description="CNNM transmembrane" evidence="13">
    <location>
        <begin position="15"/>
        <end position="213"/>
    </location>
</feature>
<dbReference type="InterPro" id="IPR044751">
    <property type="entry name" value="Ion_transp-like_CBS"/>
</dbReference>
<dbReference type="GO" id="GO:0005886">
    <property type="term" value="C:plasma membrane"/>
    <property type="evidence" value="ECO:0007669"/>
    <property type="project" value="UniProtKB-SubCell"/>
</dbReference>
<dbReference type="FunFam" id="3.10.580.10:FF:000002">
    <property type="entry name" value="Magnesium/cobalt efflux protein CorC"/>
    <property type="match status" value="1"/>
</dbReference>
<evidence type="ECO:0000256" key="11">
    <source>
        <dbReference type="SAM" id="Phobius"/>
    </source>
</evidence>
<comment type="similarity">
    <text evidence="2">Belongs to the UPF0053 family.</text>
</comment>
<dbReference type="Gene3D" id="3.10.580.10">
    <property type="entry name" value="CBS-domain"/>
    <property type="match status" value="1"/>
</dbReference>
<evidence type="ECO:0000313" key="15">
    <source>
        <dbReference type="Proteomes" id="UP000295390"/>
    </source>
</evidence>
<reference evidence="14 15" key="1">
    <citation type="submission" date="2019-03" db="EMBL/GenBank/DDBJ databases">
        <title>Genomic Encyclopedia of Type Strains, Phase III (KMG-III): the genomes of soil and plant-associated and newly described type strains.</title>
        <authorList>
            <person name="Whitman W."/>
        </authorList>
    </citation>
    <scope>NUCLEOTIDE SEQUENCE [LARGE SCALE GENOMIC DNA]</scope>
    <source>
        <strain evidence="14 15">CECT 8283</strain>
    </source>
</reference>
<feature type="domain" description="CBS" evidence="12">
    <location>
        <begin position="295"/>
        <end position="352"/>
    </location>
</feature>
<dbReference type="Pfam" id="PF03471">
    <property type="entry name" value="CorC_HlyC"/>
    <property type="match status" value="1"/>
</dbReference>
<evidence type="ECO:0000256" key="1">
    <source>
        <dbReference type="ARBA" id="ARBA00004651"/>
    </source>
</evidence>
<dbReference type="InterPro" id="IPR036318">
    <property type="entry name" value="FAD-bd_PCMH-like_sf"/>
</dbReference>
<dbReference type="InterPro" id="IPR000644">
    <property type="entry name" value="CBS_dom"/>
</dbReference>
<name>A0A4R6TJ28_9FLAO</name>
<dbReference type="SUPFAM" id="SSF56176">
    <property type="entry name" value="FAD-binding/transporter-associated domain-like"/>
    <property type="match status" value="1"/>
</dbReference>
<comment type="caution">
    <text evidence="14">The sequence shown here is derived from an EMBL/GenBank/DDBJ whole genome shotgun (WGS) entry which is preliminary data.</text>
</comment>
<keyword evidence="3" id="KW-1003">Cell membrane</keyword>
<organism evidence="14 15">
    <name type="scientific">Tenacibaculum caenipelagi</name>
    <dbReference type="NCBI Taxonomy" id="1325435"/>
    <lineage>
        <taxon>Bacteria</taxon>
        <taxon>Pseudomonadati</taxon>
        <taxon>Bacteroidota</taxon>
        <taxon>Flavobacteriia</taxon>
        <taxon>Flavobacteriales</taxon>
        <taxon>Flavobacteriaceae</taxon>
        <taxon>Tenacibaculum</taxon>
    </lineage>
</organism>
<accession>A0A4R6TJ28</accession>
<dbReference type="InterPro" id="IPR019862">
    <property type="entry name" value="Motility-assoc_prot_GldE"/>
</dbReference>
<dbReference type="Gene3D" id="3.30.465.10">
    <property type="match status" value="1"/>
</dbReference>
<evidence type="ECO:0000256" key="4">
    <source>
        <dbReference type="ARBA" id="ARBA00022692"/>
    </source>
</evidence>
<comment type="subcellular location">
    <subcellularLocation>
        <location evidence="1">Cell membrane</location>
        <topology evidence="1">Multi-pass membrane protein</topology>
    </subcellularLocation>
</comment>
<dbReference type="SMART" id="SM01091">
    <property type="entry name" value="CorC_HlyC"/>
    <property type="match status" value="1"/>
</dbReference>
<evidence type="ECO:0000259" key="13">
    <source>
        <dbReference type="PROSITE" id="PS51846"/>
    </source>
</evidence>
<dbReference type="PANTHER" id="PTHR22777:SF32">
    <property type="entry name" value="UPF0053 INNER MEMBRANE PROTEIN YFJD"/>
    <property type="match status" value="1"/>
</dbReference>
<dbReference type="InterPro" id="IPR016169">
    <property type="entry name" value="FAD-bd_PCMH_sub2"/>
</dbReference>
<evidence type="ECO:0000256" key="5">
    <source>
        <dbReference type="ARBA" id="ARBA00022737"/>
    </source>
</evidence>
<keyword evidence="5" id="KW-0677">Repeat</keyword>
<evidence type="ECO:0000256" key="10">
    <source>
        <dbReference type="PROSITE-ProRule" id="PRU01193"/>
    </source>
</evidence>
<dbReference type="InterPro" id="IPR005170">
    <property type="entry name" value="Transptr-assoc_dom"/>
</dbReference>
<proteinExistence type="inferred from homology"/>